<dbReference type="PANTHER" id="PTHR30485:SF2">
    <property type="entry name" value="BLL0597 PROTEIN"/>
    <property type="match status" value="1"/>
</dbReference>
<sequence length="220" mass="24676">MQLTNVSRVLVWSGRLRLAHWSLGISSIGLLLTGWLMNNTPLMAQSAAEIHFMLSGLFLPALLLRIYLLLFGKGSEHLSSCEPNLHRLSQAWLVLKFYLTLGKAPLPKWYSHNPLWGPVYLVLYFFMLLVAVSGLFLLKAISMIGGLSLNDLHYLSYQVIATFTLLHIIAVFSHDLAGKGSDISGMINGQRTFEIDNPRHDDNNRTQSIALGELMKSLKR</sequence>
<dbReference type="SUPFAM" id="SSF81342">
    <property type="entry name" value="Transmembrane di-heme cytochromes"/>
    <property type="match status" value="1"/>
</dbReference>
<name>A0A7Z0VN81_9GAMM</name>
<feature type="transmembrane region" description="Helical" evidence="6">
    <location>
        <begin position="21"/>
        <end position="38"/>
    </location>
</feature>
<dbReference type="RefSeq" id="WP_069122530.1">
    <property type="nucleotide sequence ID" value="NZ_MARB01000006.1"/>
</dbReference>
<evidence type="ECO:0000313" key="8">
    <source>
        <dbReference type="EMBL" id="ODJ88341.1"/>
    </source>
</evidence>
<reference evidence="8 9" key="1">
    <citation type="submission" date="2016-06" db="EMBL/GenBank/DDBJ databases">
        <title>Genome sequence of endosymbiont of Candidatus Endolucinida thiodiazotropha.</title>
        <authorList>
            <person name="Poehlein A."/>
            <person name="Koenig S."/>
            <person name="Heiden S.E."/>
            <person name="Thuermer A."/>
            <person name="Voget S."/>
            <person name="Daniel R."/>
            <person name="Markert S."/>
            <person name="Gros O."/>
            <person name="Schweder T."/>
        </authorList>
    </citation>
    <scope>NUCLEOTIDE SEQUENCE [LARGE SCALE GENOMIC DNA]</scope>
    <source>
        <strain evidence="8 9">COS</strain>
    </source>
</reference>
<dbReference type="PANTHER" id="PTHR30485">
    <property type="entry name" value="NI/FE-HYDROGENASE 1 B-TYPE CYTOCHROME SUBUNIT"/>
    <property type="match status" value="1"/>
</dbReference>
<keyword evidence="3 6" id="KW-0812">Transmembrane</keyword>
<dbReference type="GO" id="GO:0009055">
    <property type="term" value="F:electron transfer activity"/>
    <property type="evidence" value="ECO:0007669"/>
    <property type="project" value="InterPro"/>
</dbReference>
<feature type="domain" description="Cytochrome b561 bacterial/Ni-hydrogenase" evidence="7">
    <location>
        <begin position="11"/>
        <end position="189"/>
    </location>
</feature>
<dbReference type="EMBL" id="MARB01000006">
    <property type="protein sequence ID" value="ODJ88341.1"/>
    <property type="molecule type" value="Genomic_DNA"/>
</dbReference>
<keyword evidence="9" id="KW-1185">Reference proteome</keyword>
<evidence type="ECO:0000256" key="4">
    <source>
        <dbReference type="ARBA" id="ARBA00022989"/>
    </source>
</evidence>
<evidence type="ECO:0000256" key="5">
    <source>
        <dbReference type="ARBA" id="ARBA00023136"/>
    </source>
</evidence>
<evidence type="ECO:0000313" key="9">
    <source>
        <dbReference type="Proteomes" id="UP000094769"/>
    </source>
</evidence>
<dbReference type="AlphaFoldDB" id="A0A7Z0VN81"/>
<feature type="transmembrane region" description="Helical" evidence="6">
    <location>
        <begin position="154"/>
        <end position="172"/>
    </location>
</feature>
<dbReference type="GO" id="GO:0020037">
    <property type="term" value="F:heme binding"/>
    <property type="evidence" value="ECO:0007669"/>
    <property type="project" value="TreeGrafter"/>
</dbReference>
<dbReference type="GO" id="GO:0022904">
    <property type="term" value="P:respiratory electron transport chain"/>
    <property type="evidence" value="ECO:0007669"/>
    <property type="project" value="InterPro"/>
</dbReference>
<feature type="transmembrane region" description="Helical" evidence="6">
    <location>
        <begin position="121"/>
        <end position="142"/>
    </location>
</feature>
<dbReference type="InterPro" id="IPR051542">
    <property type="entry name" value="Hydrogenase_cytochrome"/>
</dbReference>
<comment type="subcellular location">
    <subcellularLocation>
        <location evidence="1">Cell membrane</location>
        <topology evidence="1">Multi-pass membrane protein</topology>
    </subcellularLocation>
</comment>
<evidence type="ECO:0000256" key="2">
    <source>
        <dbReference type="ARBA" id="ARBA00022475"/>
    </source>
</evidence>
<dbReference type="InterPro" id="IPR016174">
    <property type="entry name" value="Di-haem_cyt_TM"/>
</dbReference>
<keyword evidence="2" id="KW-1003">Cell membrane</keyword>
<dbReference type="InterPro" id="IPR011577">
    <property type="entry name" value="Cyt_b561_bac/Ni-Hgenase"/>
</dbReference>
<evidence type="ECO:0000256" key="3">
    <source>
        <dbReference type="ARBA" id="ARBA00022692"/>
    </source>
</evidence>
<accession>A0A7Z0VN81</accession>
<dbReference type="Gene3D" id="1.20.950.20">
    <property type="entry name" value="Transmembrane di-heme cytochromes, Chain C"/>
    <property type="match status" value="1"/>
</dbReference>
<evidence type="ECO:0000259" key="7">
    <source>
        <dbReference type="Pfam" id="PF01292"/>
    </source>
</evidence>
<comment type="caution">
    <text evidence="8">The sequence shown here is derived from an EMBL/GenBank/DDBJ whole genome shotgun (WGS) entry which is preliminary data.</text>
</comment>
<protein>
    <submittedName>
        <fullName evidence="8">Putative Ni/Fe-hydrogenase B-type cytochrome subunit</fullName>
    </submittedName>
</protein>
<organism evidence="8 9">
    <name type="scientific">Candidatus Thiodiazotropha endolucinida</name>
    <dbReference type="NCBI Taxonomy" id="1655433"/>
    <lineage>
        <taxon>Bacteria</taxon>
        <taxon>Pseudomonadati</taxon>
        <taxon>Pseudomonadota</taxon>
        <taxon>Gammaproteobacteria</taxon>
        <taxon>Chromatiales</taxon>
        <taxon>Sedimenticolaceae</taxon>
        <taxon>Candidatus Thiodiazotropha</taxon>
    </lineage>
</organism>
<dbReference type="OrthoDB" id="7063286at2"/>
<gene>
    <name evidence="8" type="primary">hupC_2</name>
    <name evidence="8" type="ORF">CODIS_13470</name>
</gene>
<feature type="transmembrane region" description="Helical" evidence="6">
    <location>
        <begin position="50"/>
        <end position="72"/>
    </location>
</feature>
<keyword evidence="5 6" id="KW-0472">Membrane</keyword>
<dbReference type="Pfam" id="PF01292">
    <property type="entry name" value="Ni_hydr_CYTB"/>
    <property type="match status" value="1"/>
</dbReference>
<dbReference type="Proteomes" id="UP000094769">
    <property type="component" value="Unassembled WGS sequence"/>
</dbReference>
<evidence type="ECO:0000256" key="6">
    <source>
        <dbReference type="SAM" id="Phobius"/>
    </source>
</evidence>
<keyword evidence="4 6" id="KW-1133">Transmembrane helix</keyword>
<proteinExistence type="predicted"/>
<evidence type="ECO:0000256" key="1">
    <source>
        <dbReference type="ARBA" id="ARBA00004651"/>
    </source>
</evidence>
<dbReference type="GO" id="GO:0005886">
    <property type="term" value="C:plasma membrane"/>
    <property type="evidence" value="ECO:0007669"/>
    <property type="project" value="UniProtKB-SubCell"/>
</dbReference>